<sequence length="65" mass="7033">MDGWEPSVSEHTYSDVKITLSSPDKTFLKPFSNEDCDVQNVVPSANGAVWRIGSIFMKSVAAGGK</sequence>
<dbReference type="EMBL" id="MCFI01000016">
    <property type="protein sequence ID" value="ORY79036.1"/>
    <property type="molecule type" value="Genomic_DNA"/>
</dbReference>
<accession>A0A1Y2F6S6</accession>
<proteinExistence type="predicted"/>
<name>A0A1Y2F6S6_PROLT</name>
<gene>
    <name evidence="1" type="ORF">BCR37DRAFT_382004</name>
</gene>
<reference evidence="1 2" key="1">
    <citation type="submission" date="2016-07" db="EMBL/GenBank/DDBJ databases">
        <title>Pervasive Adenine N6-methylation of Active Genes in Fungi.</title>
        <authorList>
            <consortium name="DOE Joint Genome Institute"/>
            <person name="Mondo S.J."/>
            <person name="Dannebaum R.O."/>
            <person name="Kuo R.C."/>
            <person name="Labutti K."/>
            <person name="Haridas S."/>
            <person name="Kuo A."/>
            <person name="Salamov A."/>
            <person name="Ahrendt S.R."/>
            <person name="Lipzen A."/>
            <person name="Sullivan W."/>
            <person name="Andreopoulos W.B."/>
            <person name="Clum A."/>
            <person name="Lindquist E."/>
            <person name="Daum C."/>
            <person name="Ramamoorthy G.K."/>
            <person name="Gryganskyi A."/>
            <person name="Culley D."/>
            <person name="Magnuson J.K."/>
            <person name="James T.Y."/>
            <person name="O'Malley M.A."/>
            <person name="Stajich J.E."/>
            <person name="Spatafora J.W."/>
            <person name="Visel A."/>
            <person name="Grigoriev I.V."/>
        </authorList>
    </citation>
    <scope>NUCLEOTIDE SEQUENCE [LARGE SCALE GENOMIC DNA]</scope>
    <source>
        <strain evidence="1 2">12-1054</strain>
    </source>
</reference>
<dbReference type="AlphaFoldDB" id="A0A1Y2F6S6"/>
<organism evidence="1 2">
    <name type="scientific">Protomyces lactucae-debilis</name>
    <dbReference type="NCBI Taxonomy" id="2754530"/>
    <lineage>
        <taxon>Eukaryota</taxon>
        <taxon>Fungi</taxon>
        <taxon>Dikarya</taxon>
        <taxon>Ascomycota</taxon>
        <taxon>Taphrinomycotina</taxon>
        <taxon>Taphrinomycetes</taxon>
        <taxon>Taphrinales</taxon>
        <taxon>Protomycetaceae</taxon>
        <taxon>Protomyces</taxon>
    </lineage>
</organism>
<evidence type="ECO:0000313" key="1">
    <source>
        <dbReference type="EMBL" id="ORY79036.1"/>
    </source>
</evidence>
<dbReference type="Proteomes" id="UP000193685">
    <property type="component" value="Unassembled WGS sequence"/>
</dbReference>
<dbReference type="GeneID" id="63786383"/>
<comment type="caution">
    <text evidence="1">The sequence shown here is derived from an EMBL/GenBank/DDBJ whole genome shotgun (WGS) entry which is preliminary data.</text>
</comment>
<protein>
    <submittedName>
        <fullName evidence="1">Uncharacterized protein</fullName>
    </submittedName>
</protein>
<evidence type="ECO:0000313" key="2">
    <source>
        <dbReference type="Proteomes" id="UP000193685"/>
    </source>
</evidence>
<keyword evidence="2" id="KW-1185">Reference proteome</keyword>
<dbReference type="RefSeq" id="XP_040723668.1">
    <property type="nucleotide sequence ID" value="XM_040869784.1"/>
</dbReference>